<evidence type="ECO:0000256" key="3">
    <source>
        <dbReference type="ARBA" id="ARBA00012438"/>
    </source>
</evidence>
<evidence type="ECO:0000256" key="9">
    <source>
        <dbReference type="ARBA" id="ARBA00022777"/>
    </source>
</evidence>
<dbReference type="AlphaFoldDB" id="A0A2P8HFX4"/>
<dbReference type="SMART" id="SM00387">
    <property type="entry name" value="HATPase_c"/>
    <property type="match status" value="1"/>
</dbReference>
<comment type="subcellular location">
    <subcellularLocation>
        <location evidence="2">Cell membrane</location>
        <topology evidence="2">Multi-pass membrane protein</topology>
    </subcellularLocation>
</comment>
<comment type="catalytic activity">
    <reaction evidence="1">
        <text>ATP + protein L-histidine = ADP + protein N-phospho-L-histidine.</text>
        <dbReference type="EC" id="2.7.13.3"/>
    </reaction>
</comment>
<keyword evidence="4" id="KW-1003">Cell membrane</keyword>
<evidence type="ECO:0000256" key="7">
    <source>
        <dbReference type="ARBA" id="ARBA00022692"/>
    </source>
</evidence>
<dbReference type="PROSITE" id="PS50113">
    <property type="entry name" value="PAC"/>
    <property type="match status" value="1"/>
</dbReference>
<keyword evidence="13" id="KW-0472">Membrane</keyword>
<dbReference type="EMBL" id="PYAV01000007">
    <property type="protein sequence ID" value="PSL45100.1"/>
    <property type="molecule type" value="Genomic_DNA"/>
</dbReference>
<dbReference type="PROSITE" id="PS50109">
    <property type="entry name" value="HIS_KIN"/>
    <property type="match status" value="1"/>
</dbReference>
<feature type="domain" description="PAC" evidence="15">
    <location>
        <begin position="440"/>
        <end position="494"/>
    </location>
</feature>
<keyword evidence="6" id="KW-0808">Transferase</keyword>
<dbReference type="Gene3D" id="3.30.565.10">
    <property type="entry name" value="Histidine kinase-like ATPase, C-terminal domain"/>
    <property type="match status" value="1"/>
</dbReference>
<dbReference type="InterPro" id="IPR005467">
    <property type="entry name" value="His_kinase_dom"/>
</dbReference>
<dbReference type="InterPro" id="IPR003660">
    <property type="entry name" value="HAMP_dom"/>
</dbReference>
<dbReference type="CDD" id="cd18773">
    <property type="entry name" value="PDC1_HK_sensor"/>
    <property type="match status" value="1"/>
</dbReference>
<feature type="domain" description="HAMP" evidence="16">
    <location>
        <begin position="312"/>
        <end position="364"/>
    </location>
</feature>
<evidence type="ECO:0000256" key="6">
    <source>
        <dbReference type="ARBA" id="ARBA00022679"/>
    </source>
</evidence>
<evidence type="ECO:0000313" key="18">
    <source>
        <dbReference type="Proteomes" id="UP000242310"/>
    </source>
</evidence>
<evidence type="ECO:0000256" key="10">
    <source>
        <dbReference type="ARBA" id="ARBA00022840"/>
    </source>
</evidence>
<evidence type="ECO:0000256" key="8">
    <source>
        <dbReference type="ARBA" id="ARBA00022741"/>
    </source>
</evidence>
<evidence type="ECO:0000256" key="5">
    <source>
        <dbReference type="ARBA" id="ARBA00022553"/>
    </source>
</evidence>
<gene>
    <name evidence="17" type="ORF">B0H94_107105</name>
</gene>
<evidence type="ECO:0000256" key="12">
    <source>
        <dbReference type="ARBA" id="ARBA00023012"/>
    </source>
</evidence>
<evidence type="ECO:0000313" key="17">
    <source>
        <dbReference type="EMBL" id="PSL45100.1"/>
    </source>
</evidence>
<dbReference type="InterPro" id="IPR036890">
    <property type="entry name" value="HATPase_C_sf"/>
</dbReference>
<dbReference type="Gene3D" id="6.10.340.10">
    <property type="match status" value="1"/>
</dbReference>
<dbReference type="GO" id="GO:0005524">
    <property type="term" value="F:ATP binding"/>
    <property type="evidence" value="ECO:0007669"/>
    <property type="project" value="UniProtKB-KW"/>
</dbReference>
<evidence type="ECO:0000256" key="13">
    <source>
        <dbReference type="ARBA" id="ARBA00023136"/>
    </source>
</evidence>
<dbReference type="GO" id="GO:0005886">
    <property type="term" value="C:plasma membrane"/>
    <property type="evidence" value="ECO:0007669"/>
    <property type="project" value="UniProtKB-SubCell"/>
</dbReference>
<dbReference type="Pfam" id="PF02743">
    <property type="entry name" value="dCache_1"/>
    <property type="match status" value="1"/>
</dbReference>
<organism evidence="17 18">
    <name type="scientific">Salsuginibacillus halophilus</name>
    <dbReference type="NCBI Taxonomy" id="517424"/>
    <lineage>
        <taxon>Bacteria</taxon>
        <taxon>Bacillati</taxon>
        <taxon>Bacillota</taxon>
        <taxon>Bacilli</taxon>
        <taxon>Bacillales</taxon>
        <taxon>Bacillaceae</taxon>
        <taxon>Salsuginibacillus</taxon>
    </lineage>
</organism>
<dbReference type="InterPro" id="IPR036097">
    <property type="entry name" value="HisK_dim/P_sf"/>
</dbReference>
<name>A0A2P8HFX4_9BACI</name>
<dbReference type="OrthoDB" id="9815750at2"/>
<evidence type="ECO:0000256" key="2">
    <source>
        <dbReference type="ARBA" id="ARBA00004651"/>
    </source>
</evidence>
<dbReference type="CDD" id="cd00082">
    <property type="entry name" value="HisKA"/>
    <property type="match status" value="1"/>
</dbReference>
<evidence type="ECO:0000259" key="14">
    <source>
        <dbReference type="PROSITE" id="PS50109"/>
    </source>
</evidence>
<evidence type="ECO:0000256" key="11">
    <source>
        <dbReference type="ARBA" id="ARBA00022989"/>
    </source>
</evidence>
<sequence>MDTLRTKLFFIMLIIALAPLGVAGFISYQAQKSELTEQMEDTMVIFSDNAAVTLEDLIQERLSDTELLAANPVLSDETSDPEDIEQEFKNFQTTHEYYFGSIFTNPEGTIVASDYQHVNHSSTQSMDRRQWFEDVQEEGLILSDIFLSDIINQPVIVFAALVENSDGEVVGSVSNGYDMNAMQVHIANFQSQQEEFGYDGDVFLINEAGEYIVHPDPDQVFESGALEEISLASGELQEVSSSDELVYNREEEILTSLAKVSHMEGFDRDWYLGFSVPEDELYAPLQEMLFKYVLLFGVVTLLTVIAAAKLSRYIVRPVERLASATSDFAVGRKVFPLSSDSYEEVNNLTRTFNYMTQKLEERENAHKKSTTILETTDNGVLAFEHQTHHLTTINRKSRELFHIDAEANTKKTVEELMRKNHHFAAFISAVFPNDLMQLPEKPHFEISCTLSGEKRWFLVSVSALPLIENQQNQDILLVFNDITDKRQMENELLRAEKLKLIGQLAAGFAHEIRNPLATIHGFMQLMRRRGHESALTSEQKEVIVKEIDRVNGIVEELLNIARPESEEEVRAVSVQNLAHELDILYTDAFQEAGMKFNIEFPEDELYVEAHEKKLKQICVNVIHNAKEAMTSGGQLLLTVQRQASGEISLLFQDTGEGMDEETKELAGTPFFTTKERGTGLGMMICHHLLEGMNGSMNVKSEQGKGTTIIIHLPEASNELDVHKS</sequence>
<keyword evidence="5" id="KW-0597">Phosphoprotein</keyword>
<dbReference type="Pfam" id="PF00512">
    <property type="entry name" value="HisKA"/>
    <property type="match status" value="1"/>
</dbReference>
<proteinExistence type="predicted"/>
<dbReference type="Proteomes" id="UP000242310">
    <property type="component" value="Unassembled WGS sequence"/>
</dbReference>
<dbReference type="SUPFAM" id="SSF47384">
    <property type="entry name" value="Homodimeric domain of signal transducing histidine kinase"/>
    <property type="match status" value="1"/>
</dbReference>
<dbReference type="Gene3D" id="3.30.450.20">
    <property type="entry name" value="PAS domain"/>
    <property type="match status" value="2"/>
</dbReference>
<dbReference type="PANTHER" id="PTHR43065:SF46">
    <property type="entry name" value="C4-DICARBOXYLATE TRANSPORT SENSOR PROTEIN DCTB"/>
    <property type="match status" value="1"/>
</dbReference>
<protein>
    <recommendedName>
        <fullName evidence="3">histidine kinase</fullName>
        <ecNumber evidence="3">2.7.13.3</ecNumber>
    </recommendedName>
</protein>
<dbReference type="PANTHER" id="PTHR43065">
    <property type="entry name" value="SENSOR HISTIDINE KINASE"/>
    <property type="match status" value="1"/>
</dbReference>
<dbReference type="SUPFAM" id="SSF55874">
    <property type="entry name" value="ATPase domain of HSP90 chaperone/DNA topoisomerase II/histidine kinase"/>
    <property type="match status" value="1"/>
</dbReference>
<evidence type="ECO:0000259" key="15">
    <source>
        <dbReference type="PROSITE" id="PS50113"/>
    </source>
</evidence>
<dbReference type="PRINTS" id="PR00344">
    <property type="entry name" value="BCTRLSENSOR"/>
</dbReference>
<keyword evidence="9 17" id="KW-0418">Kinase</keyword>
<dbReference type="SMART" id="SM00388">
    <property type="entry name" value="HisKA"/>
    <property type="match status" value="1"/>
</dbReference>
<accession>A0A2P8HFX4</accession>
<evidence type="ECO:0000259" key="16">
    <source>
        <dbReference type="PROSITE" id="PS50885"/>
    </source>
</evidence>
<dbReference type="RefSeq" id="WP_106588749.1">
    <property type="nucleotide sequence ID" value="NZ_PYAV01000007.1"/>
</dbReference>
<dbReference type="SMART" id="SM00304">
    <property type="entry name" value="HAMP"/>
    <property type="match status" value="1"/>
</dbReference>
<dbReference type="SUPFAM" id="SSF158472">
    <property type="entry name" value="HAMP domain-like"/>
    <property type="match status" value="1"/>
</dbReference>
<dbReference type="SUPFAM" id="SSF55785">
    <property type="entry name" value="PYP-like sensor domain (PAS domain)"/>
    <property type="match status" value="1"/>
</dbReference>
<dbReference type="PROSITE" id="PS50885">
    <property type="entry name" value="HAMP"/>
    <property type="match status" value="1"/>
</dbReference>
<dbReference type="InterPro" id="IPR033479">
    <property type="entry name" value="dCache_1"/>
</dbReference>
<reference evidence="17 18" key="1">
    <citation type="submission" date="2018-03" db="EMBL/GenBank/DDBJ databases">
        <title>Genomic Encyclopedia of Type Strains, Phase III (KMG-III): the genomes of soil and plant-associated and newly described type strains.</title>
        <authorList>
            <person name="Whitman W."/>
        </authorList>
    </citation>
    <scope>NUCLEOTIDE SEQUENCE [LARGE SCALE GENOMIC DNA]</scope>
    <source>
        <strain evidence="17 18">CGMCC 1.07653</strain>
    </source>
</reference>
<comment type="caution">
    <text evidence="17">The sequence shown here is derived from an EMBL/GenBank/DDBJ whole genome shotgun (WGS) entry which is preliminary data.</text>
</comment>
<keyword evidence="10" id="KW-0067">ATP-binding</keyword>
<dbReference type="InterPro" id="IPR004358">
    <property type="entry name" value="Sig_transdc_His_kin-like_C"/>
</dbReference>
<feature type="domain" description="Histidine kinase" evidence="14">
    <location>
        <begin position="507"/>
        <end position="716"/>
    </location>
</feature>
<keyword evidence="7" id="KW-0812">Transmembrane</keyword>
<keyword evidence="18" id="KW-1185">Reference proteome</keyword>
<dbReference type="CDD" id="cd06225">
    <property type="entry name" value="HAMP"/>
    <property type="match status" value="1"/>
</dbReference>
<dbReference type="Pfam" id="PF02518">
    <property type="entry name" value="HATPase_c"/>
    <property type="match status" value="1"/>
</dbReference>
<dbReference type="InterPro" id="IPR003661">
    <property type="entry name" value="HisK_dim/P_dom"/>
</dbReference>
<keyword evidence="8" id="KW-0547">Nucleotide-binding</keyword>
<keyword evidence="11" id="KW-1133">Transmembrane helix</keyword>
<evidence type="ECO:0000256" key="4">
    <source>
        <dbReference type="ARBA" id="ARBA00022475"/>
    </source>
</evidence>
<dbReference type="InterPro" id="IPR000700">
    <property type="entry name" value="PAS-assoc_C"/>
</dbReference>
<dbReference type="InterPro" id="IPR003594">
    <property type="entry name" value="HATPase_dom"/>
</dbReference>
<dbReference type="GO" id="GO:0000155">
    <property type="term" value="F:phosphorelay sensor kinase activity"/>
    <property type="evidence" value="ECO:0007669"/>
    <property type="project" value="InterPro"/>
</dbReference>
<evidence type="ECO:0000256" key="1">
    <source>
        <dbReference type="ARBA" id="ARBA00000085"/>
    </source>
</evidence>
<dbReference type="EC" id="2.7.13.3" evidence="3"/>
<dbReference type="InterPro" id="IPR035965">
    <property type="entry name" value="PAS-like_dom_sf"/>
</dbReference>
<keyword evidence="12" id="KW-0902">Two-component regulatory system</keyword>
<dbReference type="Gene3D" id="1.10.287.130">
    <property type="match status" value="1"/>
</dbReference>